<keyword evidence="3" id="KW-1015">Disulfide bond</keyword>
<evidence type="ECO:0000256" key="3">
    <source>
        <dbReference type="PIRSR" id="PIRSR603782-2"/>
    </source>
</evidence>
<feature type="binding site" evidence="2">
    <location>
        <position position="72"/>
    </location>
    <ligand>
        <name>Cu cation</name>
        <dbReference type="ChEBI" id="CHEBI:23378"/>
    </ligand>
</feature>
<accession>S4RG56</accession>
<dbReference type="FunFam" id="3.40.30.10:FF:000013">
    <property type="entry name" value="Blast:Protein SCO1 homolog, mitochondrial"/>
    <property type="match status" value="1"/>
</dbReference>
<dbReference type="InterPro" id="IPR003782">
    <property type="entry name" value="SCO1/SenC"/>
</dbReference>
<name>S4RG56_PETMA</name>
<keyword evidence="2" id="KW-0479">Metal-binding</keyword>
<dbReference type="GO" id="GO:0033617">
    <property type="term" value="P:mitochondrial respiratory chain complex IV assembly"/>
    <property type="evidence" value="ECO:0007669"/>
    <property type="project" value="TreeGrafter"/>
</dbReference>
<dbReference type="Ensembl" id="ENSPMAT00000004205.1">
    <property type="protein sequence ID" value="ENSPMAP00000004188.1"/>
    <property type="gene ID" value="ENSPMAG00000003836.1"/>
</dbReference>
<feature type="binding site" evidence="2">
    <location>
        <position position="164"/>
    </location>
    <ligand>
        <name>Cu cation</name>
        <dbReference type="ChEBI" id="CHEBI:23378"/>
    </ligand>
</feature>
<feature type="transmembrane region" description="Helical" evidence="4">
    <location>
        <begin position="6"/>
        <end position="23"/>
    </location>
</feature>
<dbReference type="SUPFAM" id="SSF52833">
    <property type="entry name" value="Thioredoxin-like"/>
    <property type="match status" value="1"/>
</dbReference>
<keyword evidence="2" id="KW-0186">Copper</keyword>
<feature type="binding site" evidence="2">
    <location>
        <position position="76"/>
    </location>
    <ligand>
        <name>Cu cation</name>
        <dbReference type="ChEBI" id="CHEBI:23378"/>
    </ligand>
</feature>
<keyword evidence="4" id="KW-0812">Transmembrane</keyword>
<dbReference type="CDD" id="cd02968">
    <property type="entry name" value="SCO"/>
    <property type="match status" value="1"/>
</dbReference>
<evidence type="ECO:0000256" key="1">
    <source>
        <dbReference type="ARBA" id="ARBA00010996"/>
    </source>
</evidence>
<dbReference type="STRING" id="7757.ENSPMAP00000004188"/>
<dbReference type="PANTHER" id="PTHR12151:SF2">
    <property type="entry name" value="PROTEIN SCO2 HOMOLOG, MITOCHONDRIAL"/>
    <property type="match status" value="1"/>
</dbReference>
<organism evidence="5">
    <name type="scientific">Petromyzon marinus</name>
    <name type="common">Sea lamprey</name>
    <dbReference type="NCBI Taxonomy" id="7757"/>
    <lineage>
        <taxon>Eukaryota</taxon>
        <taxon>Metazoa</taxon>
        <taxon>Chordata</taxon>
        <taxon>Craniata</taxon>
        <taxon>Vertebrata</taxon>
        <taxon>Cyclostomata</taxon>
        <taxon>Hyperoartia</taxon>
        <taxon>Petromyzontiformes</taxon>
        <taxon>Petromyzontidae</taxon>
        <taxon>Petromyzon</taxon>
    </lineage>
</organism>
<reference evidence="5" key="2">
    <citation type="submission" date="2025-09" db="UniProtKB">
        <authorList>
            <consortium name="Ensembl"/>
        </authorList>
    </citation>
    <scope>IDENTIFICATION</scope>
</reference>
<dbReference type="GO" id="GO:0046872">
    <property type="term" value="F:metal ion binding"/>
    <property type="evidence" value="ECO:0007669"/>
    <property type="project" value="UniProtKB-KW"/>
</dbReference>
<sequence>SLRTRILVTAGIGSAFFGWWVYLRYEKQGLNDHIVGLGGVKFELTDQSGRKVKGHDLLVGRWSLLYFGFTHCPDVCPEEMEKVSGVIHTLDKDTNLPRVQPVFVTIDPQRDDVAAVAQYIKDFHPRLVGLTGSPEQISAISKAYRVYAQPGPRDPTDQEYVVDHSIITYLICPHGAVLEFYNRSVEEADMAEKVRQRLRAHRL</sequence>
<dbReference type="AlphaFoldDB" id="S4RG56"/>
<dbReference type="Gene3D" id="3.40.30.10">
    <property type="entry name" value="Glutaredoxin"/>
    <property type="match status" value="1"/>
</dbReference>
<evidence type="ECO:0000256" key="2">
    <source>
        <dbReference type="PIRSR" id="PIRSR603782-1"/>
    </source>
</evidence>
<dbReference type="OMA" id="NIHASEP"/>
<dbReference type="HOGENOM" id="CLU_050131_0_3_1"/>
<dbReference type="InterPro" id="IPR036249">
    <property type="entry name" value="Thioredoxin-like_sf"/>
</dbReference>
<dbReference type="PANTHER" id="PTHR12151">
    <property type="entry name" value="ELECTRON TRANSPORT PROTIN SCO1/SENC FAMILY MEMBER"/>
    <property type="match status" value="1"/>
</dbReference>
<dbReference type="GeneTree" id="ENSGT00390000004323"/>
<comment type="similarity">
    <text evidence="1">Belongs to the SCO1/2 family.</text>
</comment>
<keyword evidence="4" id="KW-0472">Membrane</keyword>
<proteinExistence type="inferred from homology"/>
<dbReference type="GO" id="GO:0005739">
    <property type="term" value="C:mitochondrion"/>
    <property type="evidence" value="ECO:0007669"/>
    <property type="project" value="GOC"/>
</dbReference>
<reference evidence="5" key="1">
    <citation type="submission" date="2025-08" db="UniProtKB">
        <authorList>
            <consortium name="Ensembl"/>
        </authorList>
    </citation>
    <scope>IDENTIFICATION</scope>
</reference>
<feature type="disulfide bond" description="Redox-active" evidence="3">
    <location>
        <begin position="72"/>
        <end position="76"/>
    </location>
</feature>
<dbReference type="Pfam" id="PF02630">
    <property type="entry name" value="SCO1-SenC"/>
    <property type="match status" value="1"/>
</dbReference>
<protein>
    <submittedName>
        <fullName evidence="5">Synthesis of cytochrome C oxidase 2</fullName>
    </submittedName>
</protein>
<evidence type="ECO:0000256" key="4">
    <source>
        <dbReference type="SAM" id="Phobius"/>
    </source>
</evidence>
<evidence type="ECO:0000313" key="5">
    <source>
        <dbReference type="Ensembl" id="ENSPMAP00000004188.1"/>
    </source>
</evidence>
<keyword evidence="4" id="KW-1133">Transmembrane helix</keyword>